<comment type="caution">
    <text evidence="3">The sequence shown here is derived from an EMBL/GenBank/DDBJ whole genome shotgun (WGS) entry which is preliminary data.</text>
</comment>
<dbReference type="EMBL" id="JAPEVA010000014">
    <property type="protein sequence ID" value="KAJ4408851.1"/>
    <property type="molecule type" value="Genomic_DNA"/>
</dbReference>
<feature type="chain" id="PRO_5040809964" description="Lytic polysaccharide monooxygenase" evidence="2">
    <location>
        <begin position="24"/>
        <end position="340"/>
    </location>
</feature>
<keyword evidence="4" id="KW-1185">Reference proteome</keyword>
<dbReference type="PANTHER" id="PTHR36182">
    <property type="entry name" value="PROTEIN, PUTATIVE (AFU_ORTHOLOGUE AFUA_6G10930)-RELATED"/>
    <property type="match status" value="1"/>
</dbReference>
<gene>
    <name evidence="3" type="ORF">N0V91_003107</name>
</gene>
<sequence>MSSTMNKTALFAAVLAMASTTSAHMFMKTPVPFEGVKKDPLAGDGSNFPCQGSGYQITTVNDWAVGSKQTLSFPDGQTAVHGGGSCQISVTKDEKPTKNSVWKVIHSIEGGCPSDSTGNIDTQGGTVGTYDFEVPAELPEGSMTMAWTWFNHVGNREMYMNCAPIKVSGGTGKGFDDLPDMAICNIGNGCKTTEGSDYTFADPGKSVVKLGKGPFAAIGGSAASGGGSTGSSGNTGGSDSGSSTPAPTPAPSAPAPKAPTAPAPTAPQAPSAGGSTGGSTGPGAPCSENGALLCNGESQFGLCSDGIVIYQPVAAGTKCSGGKIARRDLHRNARSAIPPY</sequence>
<evidence type="ECO:0000313" key="4">
    <source>
        <dbReference type="Proteomes" id="UP001140510"/>
    </source>
</evidence>
<organism evidence="3 4">
    <name type="scientific">Didymella pomorum</name>
    <dbReference type="NCBI Taxonomy" id="749634"/>
    <lineage>
        <taxon>Eukaryota</taxon>
        <taxon>Fungi</taxon>
        <taxon>Dikarya</taxon>
        <taxon>Ascomycota</taxon>
        <taxon>Pezizomycotina</taxon>
        <taxon>Dothideomycetes</taxon>
        <taxon>Pleosporomycetidae</taxon>
        <taxon>Pleosporales</taxon>
        <taxon>Pleosporineae</taxon>
        <taxon>Didymellaceae</taxon>
        <taxon>Didymella</taxon>
    </lineage>
</organism>
<keyword evidence="2" id="KW-0732">Signal</keyword>
<feature type="compositionally biased region" description="Gly residues" evidence="1">
    <location>
        <begin position="222"/>
        <end position="239"/>
    </location>
</feature>
<evidence type="ECO:0000313" key="3">
    <source>
        <dbReference type="EMBL" id="KAJ4408851.1"/>
    </source>
</evidence>
<protein>
    <recommendedName>
        <fullName evidence="5">Lytic polysaccharide monooxygenase</fullName>
    </recommendedName>
</protein>
<dbReference type="OrthoDB" id="2342176at2759"/>
<feature type="signal peptide" evidence="2">
    <location>
        <begin position="1"/>
        <end position="23"/>
    </location>
</feature>
<feature type="region of interest" description="Disordered" evidence="1">
    <location>
        <begin position="222"/>
        <end position="283"/>
    </location>
</feature>
<proteinExistence type="predicted"/>
<feature type="compositionally biased region" description="Pro residues" evidence="1">
    <location>
        <begin position="246"/>
        <end position="267"/>
    </location>
</feature>
<dbReference type="Proteomes" id="UP001140510">
    <property type="component" value="Unassembled WGS sequence"/>
</dbReference>
<accession>A0A9W8ZLE6</accession>
<dbReference type="PANTHER" id="PTHR36182:SF2">
    <property type="entry name" value="LYTIC POLYSACCHARIDE MONOOXYGENASE"/>
    <property type="match status" value="1"/>
</dbReference>
<dbReference type="Gene3D" id="2.70.50.70">
    <property type="match status" value="1"/>
</dbReference>
<name>A0A9W8ZLE6_9PLEO</name>
<dbReference type="AlphaFoldDB" id="A0A9W8ZLE6"/>
<reference evidence="3" key="1">
    <citation type="submission" date="2022-10" db="EMBL/GenBank/DDBJ databases">
        <title>Tapping the CABI collections for fungal endophytes: first genome assemblies for Collariella, Neodidymelliopsis, Ascochyta clinopodiicola, Didymella pomorum, Didymosphaeria variabile, Neocosmospora piperis and Neocucurbitaria cava.</title>
        <authorList>
            <person name="Hill R."/>
        </authorList>
    </citation>
    <scope>NUCLEOTIDE SEQUENCE</scope>
    <source>
        <strain evidence="3">IMI 355091</strain>
    </source>
</reference>
<evidence type="ECO:0000256" key="1">
    <source>
        <dbReference type="SAM" id="MobiDB-lite"/>
    </source>
</evidence>
<evidence type="ECO:0000256" key="2">
    <source>
        <dbReference type="SAM" id="SignalP"/>
    </source>
</evidence>
<evidence type="ECO:0008006" key="5">
    <source>
        <dbReference type="Google" id="ProtNLM"/>
    </source>
</evidence>